<evidence type="ECO:0000256" key="1">
    <source>
        <dbReference type="SAM" id="Phobius"/>
    </source>
</evidence>
<protein>
    <submittedName>
        <fullName evidence="2">Uncharacterized protein</fullName>
    </submittedName>
</protein>
<gene>
    <name evidence="2" type="ORF">R2Q92_05770</name>
</gene>
<comment type="caution">
    <text evidence="2">The sequence shown here is derived from an EMBL/GenBank/DDBJ whole genome shotgun (WGS) entry which is preliminary data.</text>
</comment>
<accession>A0ABU5N5G2</accession>
<dbReference type="InterPro" id="IPR036278">
    <property type="entry name" value="Sialidase_sf"/>
</dbReference>
<dbReference type="RefSeq" id="WP_194423965.1">
    <property type="nucleotide sequence ID" value="NZ_BAAAPT010000001.1"/>
</dbReference>
<dbReference type="SUPFAM" id="SSF50939">
    <property type="entry name" value="Sialidases"/>
    <property type="match status" value="1"/>
</dbReference>
<name>A0ABU5N5G2_9MICO</name>
<evidence type="ECO:0000313" key="2">
    <source>
        <dbReference type="EMBL" id="MDZ8161339.1"/>
    </source>
</evidence>
<keyword evidence="1" id="KW-0812">Transmembrane</keyword>
<organism evidence="2 3">
    <name type="scientific">Microbacterium aquimaris</name>
    <dbReference type="NCBI Taxonomy" id="459816"/>
    <lineage>
        <taxon>Bacteria</taxon>
        <taxon>Bacillati</taxon>
        <taxon>Actinomycetota</taxon>
        <taxon>Actinomycetes</taxon>
        <taxon>Micrococcales</taxon>
        <taxon>Microbacteriaceae</taxon>
        <taxon>Microbacterium</taxon>
    </lineage>
</organism>
<dbReference type="Proteomes" id="UP001291912">
    <property type="component" value="Unassembled WGS sequence"/>
</dbReference>
<reference evidence="2 3" key="1">
    <citation type="submission" date="2023-10" db="EMBL/GenBank/DDBJ databases">
        <title>Microbacterium xanthum sp. nov., isolated from seaweed.</title>
        <authorList>
            <person name="Lee S.D."/>
        </authorList>
    </citation>
    <scope>NUCLEOTIDE SEQUENCE [LARGE SCALE GENOMIC DNA]</scope>
    <source>
        <strain evidence="2 3">KCTC 19124</strain>
    </source>
</reference>
<sequence>MAGGRTGTPTAAQWGAVALVVVLAIAVGAVAYLAYDRANPTVDGQSAAPVPTFSLGVETSSPTPNVTAPEVDTLARADERFLSVGAAAWWRATAGACGGAEPLVERSDDAGQTWVDVTGRYRDIAAVASLDAFADSEAEMVVGVGEDCGTQGWRTFTQGAFWEPYDDLVLSAARYISPTDPAVVEQPAGPIDAPCADARGLRASGETVALVCDAQAWVLDSAGTSWTPFSDAGVGAVAIDGADVVVAGAAPDCEGVALTRYADADPERSTPAGCAPAADPTGALAITPSADGIVLWSGDTLTTVTG</sequence>
<proteinExistence type="predicted"/>
<keyword evidence="1" id="KW-0472">Membrane</keyword>
<keyword evidence="3" id="KW-1185">Reference proteome</keyword>
<dbReference type="EMBL" id="JAWJYN010000001">
    <property type="protein sequence ID" value="MDZ8161339.1"/>
    <property type="molecule type" value="Genomic_DNA"/>
</dbReference>
<evidence type="ECO:0000313" key="3">
    <source>
        <dbReference type="Proteomes" id="UP001291912"/>
    </source>
</evidence>
<keyword evidence="1" id="KW-1133">Transmembrane helix</keyword>
<feature type="transmembrane region" description="Helical" evidence="1">
    <location>
        <begin position="12"/>
        <end position="35"/>
    </location>
</feature>